<proteinExistence type="predicted"/>
<evidence type="ECO:0000313" key="2">
    <source>
        <dbReference type="Proteomes" id="UP000188605"/>
    </source>
</evidence>
<gene>
    <name evidence="1" type="ORF">AN396_09395</name>
</gene>
<keyword evidence="2" id="KW-1185">Reference proteome</keyword>
<dbReference type="Proteomes" id="UP000188605">
    <property type="component" value="Unassembled WGS sequence"/>
</dbReference>
<name>A0ACC8XA78_9FIRM</name>
<reference evidence="1" key="1">
    <citation type="submission" date="2016-08" db="EMBL/GenBank/DDBJ databases">
        <authorList>
            <person name="Ngugi D.K."/>
            <person name="Miyake S."/>
            <person name="Stingl U."/>
        </authorList>
    </citation>
    <scope>NUCLEOTIDE SEQUENCE</scope>
    <source>
        <strain evidence="1">SCG-B11WGA-EpuloA1</strain>
    </source>
</reference>
<sequence>MKKYFDKLNSYSDTTAEHNDIQQLLEVEEKYQIKIPEVFKDFYEYYSNNPTIMNGYANFYKLEDLKILENGNIIFADEYNRWNSYTSLKLDNNSIVRINRYDNVEDITSEIMGIEENYSSLFLDINDFMLFSVAYSTVLSMPLKVSYTLPMDFEFDEIYLTSFFDNNFKINKIFLYKDILCVYSSLSETLMFGIKTDEEMEEVKKYLQKLYDDIYLKGFNDQNVFVK</sequence>
<accession>A0ACC8XA78</accession>
<protein>
    <submittedName>
        <fullName evidence="1">Uncharacterized protein</fullName>
    </submittedName>
</protein>
<dbReference type="EMBL" id="LJDB01000073">
    <property type="protein sequence ID" value="ONI39076.1"/>
    <property type="molecule type" value="Genomic_DNA"/>
</dbReference>
<comment type="caution">
    <text evidence="1">The sequence shown here is derived from an EMBL/GenBank/DDBJ whole genome shotgun (WGS) entry which is preliminary data.</text>
</comment>
<organism evidence="1 2">
    <name type="scientific">Candidatus Epulonipiscium fishelsonii</name>
    <dbReference type="NCBI Taxonomy" id="77094"/>
    <lineage>
        <taxon>Bacteria</taxon>
        <taxon>Bacillati</taxon>
        <taxon>Bacillota</taxon>
        <taxon>Clostridia</taxon>
        <taxon>Lachnospirales</taxon>
        <taxon>Lachnospiraceae</taxon>
        <taxon>Candidatus Epulonipiscium</taxon>
    </lineage>
</organism>
<evidence type="ECO:0000313" key="1">
    <source>
        <dbReference type="EMBL" id="ONI39076.1"/>
    </source>
</evidence>